<evidence type="ECO:0000313" key="3">
    <source>
        <dbReference type="Proteomes" id="UP000680348"/>
    </source>
</evidence>
<dbReference type="AlphaFoldDB" id="A0A942I3V1"/>
<name>A0A942I3V1_9HYPH</name>
<accession>A0A942I3V1</accession>
<keyword evidence="1" id="KW-0472">Membrane</keyword>
<dbReference type="Proteomes" id="UP000680348">
    <property type="component" value="Unassembled WGS sequence"/>
</dbReference>
<sequence>MTEALQRLTADQTSALARRRRRTNRIILALLTAFVVTVYLVSFNHIRGETNASAASVSTR</sequence>
<dbReference type="RefSeq" id="WP_188257417.1">
    <property type="nucleotide sequence ID" value="NZ_JABVCF010000017.1"/>
</dbReference>
<organism evidence="2 3">
    <name type="scientific">Pseudaminobacter soli</name>
    <name type="common">ex Zhang et al. 2022</name>
    <dbReference type="NCBI Taxonomy" id="2831468"/>
    <lineage>
        <taxon>Bacteria</taxon>
        <taxon>Pseudomonadati</taxon>
        <taxon>Pseudomonadota</taxon>
        <taxon>Alphaproteobacteria</taxon>
        <taxon>Hyphomicrobiales</taxon>
        <taxon>Phyllobacteriaceae</taxon>
        <taxon>Pseudaminobacter</taxon>
    </lineage>
</organism>
<proteinExistence type="predicted"/>
<evidence type="ECO:0000256" key="1">
    <source>
        <dbReference type="SAM" id="Phobius"/>
    </source>
</evidence>
<reference evidence="2" key="1">
    <citation type="submission" date="2021-04" db="EMBL/GenBank/DDBJ databases">
        <title>Pseudaminobacter soli sp. nov., isolated from paddy soil contaminated by heavy metals.</title>
        <authorList>
            <person name="Zhang K."/>
        </authorList>
    </citation>
    <scope>NUCLEOTIDE SEQUENCE</scope>
    <source>
        <strain evidence="2">19-2017</strain>
    </source>
</reference>
<comment type="caution">
    <text evidence="2">The sequence shown here is derived from an EMBL/GenBank/DDBJ whole genome shotgun (WGS) entry which is preliminary data.</text>
</comment>
<evidence type="ECO:0000313" key="2">
    <source>
        <dbReference type="EMBL" id="MBS3651857.1"/>
    </source>
</evidence>
<feature type="transmembrane region" description="Helical" evidence="1">
    <location>
        <begin position="26"/>
        <end position="46"/>
    </location>
</feature>
<keyword evidence="3" id="KW-1185">Reference proteome</keyword>
<gene>
    <name evidence="2" type="ORF">KEU06_24925</name>
</gene>
<dbReference type="EMBL" id="JAGWCR010000017">
    <property type="protein sequence ID" value="MBS3651857.1"/>
    <property type="molecule type" value="Genomic_DNA"/>
</dbReference>
<keyword evidence="1" id="KW-0812">Transmembrane</keyword>
<protein>
    <submittedName>
        <fullName evidence="2">Uncharacterized protein</fullName>
    </submittedName>
</protein>
<keyword evidence="1" id="KW-1133">Transmembrane helix</keyword>